<keyword evidence="2" id="KW-1185">Reference proteome</keyword>
<dbReference type="Proteomes" id="UP000607653">
    <property type="component" value="Unassembled WGS sequence"/>
</dbReference>
<organism evidence="1 2">
    <name type="scientific">Nelumbo nucifera</name>
    <name type="common">Sacred lotus</name>
    <dbReference type="NCBI Taxonomy" id="4432"/>
    <lineage>
        <taxon>Eukaryota</taxon>
        <taxon>Viridiplantae</taxon>
        <taxon>Streptophyta</taxon>
        <taxon>Embryophyta</taxon>
        <taxon>Tracheophyta</taxon>
        <taxon>Spermatophyta</taxon>
        <taxon>Magnoliopsida</taxon>
        <taxon>Proteales</taxon>
        <taxon>Nelumbonaceae</taxon>
        <taxon>Nelumbo</taxon>
    </lineage>
</organism>
<dbReference type="AlphaFoldDB" id="A0A822ZBE7"/>
<reference evidence="1 2" key="1">
    <citation type="journal article" date="2020" name="Mol. Biol. Evol.">
        <title>Distinct Expression and Methylation Patterns for Genes with Different Fates following a Single Whole-Genome Duplication in Flowering Plants.</title>
        <authorList>
            <person name="Shi T."/>
            <person name="Rahmani R.S."/>
            <person name="Gugger P.F."/>
            <person name="Wang M."/>
            <person name="Li H."/>
            <person name="Zhang Y."/>
            <person name="Li Z."/>
            <person name="Wang Q."/>
            <person name="Van de Peer Y."/>
            <person name="Marchal K."/>
            <person name="Chen J."/>
        </authorList>
    </citation>
    <scope>NUCLEOTIDE SEQUENCE [LARGE SCALE GENOMIC DNA]</scope>
    <source>
        <tissue evidence="1">Leaf</tissue>
    </source>
</reference>
<dbReference type="EMBL" id="DUZY01000005">
    <property type="protein sequence ID" value="DAD40775.1"/>
    <property type="molecule type" value="Genomic_DNA"/>
</dbReference>
<accession>A0A822ZBE7</accession>
<comment type="caution">
    <text evidence="1">The sequence shown here is derived from an EMBL/GenBank/DDBJ whole genome shotgun (WGS) entry which is preliminary data.</text>
</comment>
<gene>
    <name evidence="1" type="ORF">HUJ06_015098</name>
</gene>
<evidence type="ECO:0000313" key="2">
    <source>
        <dbReference type="Proteomes" id="UP000607653"/>
    </source>
</evidence>
<proteinExistence type="predicted"/>
<sequence length="34" mass="3870">MESSARRLWSCILVRYSGSDLLENGRWGAALSER</sequence>
<name>A0A822ZBE7_NELNU</name>
<evidence type="ECO:0000313" key="1">
    <source>
        <dbReference type="EMBL" id="DAD40775.1"/>
    </source>
</evidence>
<protein>
    <submittedName>
        <fullName evidence="1">Uncharacterized protein</fullName>
    </submittedName>
</protein>